<accession>A0A1R3HV58</accession>
<dbReference type="InterPro" id="IPR036047">
    <property type="entry name" value="F-box-like_dom_sf"/>
</dbReference>
<feature type="domain" description="F-box" evidence="1">
    <location>
        <begin position="1"/>
        <end position="46"/>
    </location>
</feature>
<dbReference type="Pfam" id="PF07734">
    <property type="entry name" value="FBA_1"/>
    <property type="match status" value="1"/>
</dbReference>
<organism evidence="2 3">
    <name type="scientific">Corchorus olitorius</name>
    <dbReference type="NCBI Taxonomy" id="93759"/>
    <lineage>
        <taxon>Eukaryota</taxon>
        <taxon>Viridiplantae</taxon>
        <taxon>Streptophyta</taxon>
        <taxon>Embryophyta</taxon>
        <taxon>Tracheophyta</taxon>
        <taxon>Spermatophyta</taxon>
        <taxon>Magnoliopsida</taxon>
        <taxon>eudicotyledons</taxon>
        <taxon>Gunneridae</taxon>
        <taxon>Pentapetalae</taxon>
        <taxon>rosids</taxon>
        <taxon>malvids</taxon>
        <taxon>Malvales</taxon>
        <taxon>Malvaceae</taxon>
        <taxon>Grewioideae</taxon>
        <taxon>Apeibeae</taxon>
        <taxon>Corchorus</taxon>
    </lineage>
</organism>
<protein>
    <recommendedName>
        <fullName evidence="1">F-box domain-containing protein</fullName>
    </recommendedName>
</protein>
<dbReference type="SMART" id="SM00256">
    <property type="entry name" value="FBOX"/>
    <property type="match status" value="1"/>
</dbReference>
<dbReference type="AlphaFoldDB" id="A0A1R3HV58"/>
<dbReference type="InterPro" id="IPR006527">
    <property type="entry name" value="F-box-assoc_dom_typ1"/>
</dbReference>
<dbReference type="InterPro" id="IPR050796">
    <property type="entry name" value="SCF_F-box_component"/>
</dbReference>
<dbReference type="CDD" id="cd22157">
    <property type="entry name" value="F-box_AtFBW1-like"/>
    <property type="match status" value="1"/>
</dbReference>
<proteinExistence type="predicted"/>
<dbReference type="InterPro" id="IPR017451">
    <property type="entry name" value="F-box-assoc_interact_dom"/>
</dbReference>
<comment type="caution">
    <text evidence="2">The sequence shown here is derived from an EMBL/GenBank/DDBJ whole genome shotgun (WGS) entry which is preliminary data.</text>
</comment>
<evidence type="ECO:0000313" key="3">
    <source>
        <dbReference type="Proteomes" id="UP000187203"/>
    </source>
</evidence>
<gene>
    <name evidence="2" type="ORF">COLO4_26718</name>
</gene>
<dbReference type="Gene3D" id="1.20.1280.50">
    <property type="match status" value="1"/>
</dbReference>
<dbReference type="EMBL" id="AWUE01019364">
    <property type="protein sequence ID" value="OMO74120.1"/>
    <property type="molecule type" value="Genomic_DNA"/>
</dbReference>
<dbReference type="OrthoDB" id="591557at2759"/>
<dbReference type="SUPFAM" id="SSF81383">
    <property type="entry name" value="F-box domain"/>
    <property type="match status" value="1"/>
</dbReference>
<reference evidence="3" key="1">
    <citation type="submission" date="2013-09" db="EMBL/GenBank/DDBJ databases">
        <title>Corchorus olitorius genome sequencing.</title>
        <authorList>
            <person name="Alam M."/>
            <person name="Haque M.S."/>
            <person name="Islam M.S."/>
            <person name="Emdad E.M."/>
            <person name="Islam M.M."/>
            <person name="Ahmed B."/>
            <person name="Halim A."/>
            <person name="Hossen Q.M.M."/>
            <person name="Hossain M.Z."/>
            <person name="Ahmed R."/>
            <person name="Khan M.M."/>
            <person name="Islam R."/>
            <person name="Rashid M.M."/>
            <person name="Khan S.A."/>
            <person name="Rahman M.S."/>
            <person name="Alam M."/>
            <person name="Yahiya A.S."/>
            <person name="Khan M.S."/>
            <person name="Azam M.S."/>
            <person name="Haque T."/>
            <person name="Lashkar M.Z.H."/>
            <person name="Akhand A.I."/>
            <person name="Morshed G."/>
            <person name="Roy S."/>
            <person name="Uddin K.S."/>
            <person name="Rabeya T."/>
            <person name="Hossain A.S."/>
            <person name="Chowdhury A."/>
            <person name="Snigdha A.R."/>
            <person name="Mortoza M.S."/>
            <person name="Matin S.A."/>
            <person name="Hoque S.M.E."/>
            <person name="Islam M.K."/>
            <person name="Roy D.K."/>
            <person name="Haider R."/>
            <person name="Moosa M.M."/>
            <person name="Elias S.M."/>
            <person name="Hasan A.M."/>
            <person name="Jahan S."/>
            <person name="Shafiuddin M."/>
            <person name="Mahmood N."/>
            <person name="Shommy N.S."/>
        </authorList>
    </citation>
    <scope>NUCLEOTIDE SEQUENCE [LARGE SCALE GENOMIC DNA]</scope>
    <source>
        <strain evidence="3">cv. O-4</strain>
    </source>
</reference>
<dbReference type="STRING" id="93759.A0A1R3HV58"/>
<dbReference type="PROSITE" id="PS50181">
    <property type="entry name" value="FBOX"/>
    <property type="match status" value="1"/>
</dbReference>
<evidence type="ECO:0000259" key="1">
    <source>
        <dbReference type="PROSITE" id="PS50181"/>
    </source>
</evidence>
<evidence type="ECO:0000313" key="2">
    <source>
        <dbReference type="EMBL" id="OMO74120.1"/>
    </source>
</evidence>
<dbReference type="PANTHER" id="PTHR31672:SF13">
    <property type="entry name" value="F-BOX PROTEIN CPR30-LIKE"/>
    <property type="match status" value="1"/>
</dbReference>
<sequence length="387" mass="43952">MKTVPQLPQEIISNILSRLPIKHLIQLKCVSKPWRSLISDPQFAKLHLEAQSHNHRILLLTDPLESAACKASDDDLEDIQSKLIRELQFPAAIKKTPDFDELKDCNNWLFLGGSCNGLICAFFESQRIFIWNPTIGEAKELAKLSNFDPEGTFFYGLGFDSSTDDYKIVRAARSSTAAASDETQVVVLALKSNIWRKIQGPQLGIELKGPDYGIFLHGALHWLATISKTGSKSTYGIFAFDMVKENFYQLVPIPDHLEEIIYDTLTLGVSGDSLCLFCGRGYEDFLEAWVLKEYGIKSSWTKLFSVEKGVEYGYEYTENVLCYTKCGKVLIDYDGRVLMWYDPKENTSKTFSPRNHWDWFLPVIYIESLVSPNCYSATNMETTIHNT</sequence>
<dbReference type="InterPro" id="IPR001810">
    <property type="entry name" value="F-box_dom"/>
</dbReference>
<keyword evidence="3" id="KW-1185">Reference proteome</keyword>
<dbReference type="Pfam" id="PF00646">
    <property type="entry name" value="F-box"/>
    <property type="match status" value="1"/>
</dbReference>
<name>A0A1R3HV58_9ROSI</name>
<dbReference type="NCBIfam" id="TIGR01640">
    <property type="entry name" value="F_box_assoc_1"/>
    <property type="match status" value="1"/>
</dbReference>
<dbReference type="PANTHER" id="PTHR31672">
    <property type="entry name" value="BNACNNG10540D PROTEIN"/>
    <property type="match status" value="1"/>
</dbReference>
<dbReference type="Proteomes" id="UP000187203">
    <property type="component" value="Unassembled WGS sequence"/>
</dbReference>